<comment type="caution">
    <text evidence="1">The sequence shown here is derived from an EMBL/GenBank/DDBJ whole genome shotgun (WGS) entry which is preliminary data.</text>
</comment>
<proteinExistence type="predicted"/>
<reference evidence="1" key="2">
    <citation type="journal article" date="2021" name="PeerJ">
        <title>Extensive microbial diversity within the chicken gut microbiome revealed by metagenomics and culture.</title>
        <authorList>
            <person name="Gilroy R."/>
            <person name="Ravi A."/>
            <person name="Getino M."/>
            <person name="Pursley I."/>
            <person name="Horton D.L."/>
            <person name="Alikhan N.F."/>
            <person name="Baker D."/>
            <person name="Gharbi K."/>
            <person name="Hall N."/>
            <person name="Watson M."/>
            <person name="Adriaenssens E.M."/>
            <person name="Foster-Nyarko E."/>
            <person name="Jarju S."/>
            <person name="Secka A."/>
            <person name="Antonio M."/>
            <person name="Oren A."/>
            <person name="Chaudhuri R.R."/>
            <person name="La Ragione R."/>
            <person name="Hildebrand F."/>
            <person name="Pallen M.J."/>
        </authorList>
    </citation>
    <scope>NUCLEOTIDE SEQUENCE</scope>
    <source>
        <strain evidence="1">ChiSjej3B21-11622</strain>
    </source>
</reference>
<evidence type="ECO:0000313" key="2">
    <source>
        <dbReference type="Proteomes" id="UP000886886"/>
    </source>
</evidence>
<evidence type="ECO:0000313" key="1">
    <source>
        <dbReference type="EMBL" id="HIQ95010.1"/>
    </source>
</evidence>
<protein>
    <submittedName>
        <fullName evidence="1">Uncharacterized protein</fullName>
    </submittedName>
</protein>
<dbReference type="EMBL" id="DVFT01000005">
    <property type="protein sequence ID" value="HIQ95010.1"/>
    <property type="molecule type" value="Genomic_DNA"/>
</dbReference>
<accession>A0A9D0ZUE1</accession>
<name>A0A9D0ZUE1_9FIRM</name>
<organism evidence="1 2">
    <name type="scientific">Candidatus Limivivens merdigallinarum</name>
    <dbReference type="NCBI Taxonomy" id="2840859"/>
    <lineage>
        <taxon>Bacteria</taxon>
        <taxon>Bacillati</taxon>
        <taxon>Bacillota</taxon>
        <taxon>Clostridia</taxon>
        <taxon>Lachnospirales</taxon>
        <taxon>Lachnospiraceae</taxon>
        <taxon>Lachnospiraceae incertae sedis</taxon>
        <taxon>Candidatus Limivivens</taxon>
    </lineage>
</organism>
<dbReference type="Proteomes" id="UP000886886">
    <property type="component" value="Unassembled WGS sequence"/>
</dbReference>
<reference evidence="1" key="1">
    <citation type="submission" date="2020-10" db="EMBL/GenBank/DDBJ databases">
        <authorList>
            <person name="Gilroy R."/>
        </authorList>
    </citation>
    <scope>NUCLEOTIDE SEQUENCE</scope>
    <source>
        <strain evidence="1">ChiSjej3B21-11622</strain>
    </source>
</reference>
<sequence>MSALAWFIIVLVLAILVPPVFSFIRDWDFKRQVKGKKPCRRLKSDRFIPKETTPNDPYYEILAGQAKLKAHQTFVSFLGFK</sequence>
<gene>
    <name evidence="1" type="ORF">IAB26_00430</name>
</gene>
<dbReference type="AlphaFoldDB" id="A0A9D0ZUE1"/>